<organism evidence="2 3">
    <name type="scientific">Priestia megaterium</name>
    <name type="common">Bacillus megaterium</name>
    <dbReference type="NCBI Taxonomy" id="1404"/>
    <lineage>
        <taxon>Bacteria</taxon>
        <taxon>Bacillati</taxon>
        <taxon>Bacillota</taxon>
        <taxon>Bacilli</taxon>
        <taxon>Bacillales</taxon>
        <taxon>Bacillaceae</taxon>
        <taxon>Priestia</taxon>
    </lineage>
</organism>
<proteinExistence type="predicted"/>
<sequence>MNSIQTFFSKHPKWSYTGNFLVTLACVAVFPSLFMPTVSGVLLGFVAATAINYALGLKWKPLRQLISTSSK</sequence>
<dbReference type="Proteomes" id="UP001165240">
    <property type="component" value="Unassembled WGS sequence"/>
</dbReference>
<dbReference type="AlphaFoldDB" id="A0AAX6BMN1"/>
<evidence type="ECO:0000313" key="2">
    <source>
        <dbReference type="EMBL" id="GMG75076.1"/>
    </source>
</evidence>
<feature type="transmembrane region" description="Helical" evidence="1">
    <location>
        <begin position="20"/>
        <end position="53"/>
    </location>
</feature>
<protein>
    <submittedName>
        <fullName evidence="2">Uncharacterized protein</fullName>
    </submittedName>
</protein>
<evidence type="ECO:0000256" key="1">
    <source>
        <dbReference type="SAM" id="Phobius"/>
    </source>
</evidence>
<dbReference type="EMBL" id="BSYK01000001">
    <property type="protein sequence ID" value="GMG75076.1"/>
    <property type="molecule type" value="Genomic_DNA"/>
</dbReference>
<dbReference type="GeneID" id="48014108"/>
<reference evidence="2" key="1">
    <citation type="journal article" date="2024" name="Appl Microbiol">
        <title>Effect of kuratsuki Bacillus and Priestia on Taste of Sake.</title>
        <authorList>
            <person name="Kobayashi K."/>
            <person name="Nishida H."/>
        </authorList>
    </citation>
    <scope>NUCLEOTIDE SEQUENCE</scope>
    <source>
        <strain evidence="2">B-12</strain>
    </source>
</reference>
<keyword evidence="1" id="KW-0812">Transmembrane</keyword>
<dbReference type="RefSeq" id="WP_098113254.1">
    <property type="nucleotide sequence ID" value="NZ_BSYK01000001.1"/>
</dbReference>
<comment type="caution">
    <text evidence="2">The sequence shown here is derived from an EMBL/GenBank/DDBJ whole genome shotgun (WGS) entry which is preliminary data.</text>
</comment>
<name>A0AAX6BMN1_PRIMG</name>
<gene>
    <name evidence="2" type="ORF">ShirakiTB12_35440</name>
</gene>
<keyword evidence="1" id="KW-0472">Membrane</keyword>
<accession>A0AAX6BMN1</accession>
<evidence type="ECO:0000313" key="3">
    <source>
        <dbReference type="Proteomes" id="UP001165240"/>
    </source>
</evidence>
<keyword evidence="1" id="KW-1133">Transmembrane helix</keyword>